<gene>
    <name evidence="1" type="ordered locus">Mjls_1485</name>
</gene>
<organism evidence="1">
    <name type="scientific">Mycobacterium sp. (strain JLS)</name>
    <dbReference type="NCBI Taxonomy" id="164757"/>
    <lineage>
        <taxon>Bacteria</taxon>
        <taxon>Bacillati</taxon>
        <taxon>Actinomycetota</taxon>
        <taxon>Actinomycetes</taxon>
        <taxon>Mycobacteriales</taxon>
        <taxon>Mycobacteriaceae</taxon>
        <taxon>Mycobacterium</taxon>
    </lineage>
</organism>
<accession>A0A5Q5CDK5</accession>
<dbReference type="InterPro" id="IPR021866">
    <property type="entry name" value="SpoIIAA-like"/>
</dbReference>
<dbReference type="Pfam" id="PF11964">
    <property type="entry name" value="SpoIIAA-like"/>
    <property type="match status" value="1"/>
</dbReference>
<dbReference type="SUPFAM" id="SSF52091">
    <property type="entry name" value="SpoIIaa-like"/>
    <property type="match status" value="1"/>
</dbReference>
<dbReference type="AlphaFoldDB" id="A0A5Q5CDK5"/>
<dbReference type="KEGG" id="mjl:Mjls_1485"/>
<dbReference type="InterPro" id="IPR038396">
    <property type="entry name" value="SpoIIAA-like_sf"/>
</dbReference>
<reference evidence="1" key="1">
    <citation type="submission" date="2007-02" db="EMBL/GenBank/DDBJ databases">
        <title>Complete sequence of Mycobacterium sp. JLS.</title>
        <authorList>
            <consortium name="US DOE Joint Genome Institute"/>
            <person name="Copeland A."/>
            <person name="Lucas S."/>
            <person name="Lapidus A."/>
            <person name="Barry K."/>
            <person name="Detter J.C."/>
            <person name="Glavina del Rio T."/>
            <person name="Hammon N."/>
            <person name="Israni S."/>
            <person name="Dalin E."/>
            <person name="Tice H."/>
            <person name="Pitluck S."/>
            <person name="Chain P."/>
            <person name="Malfatti S."/>
            <person name="Shin M."/>
            <person name="Vergez L."/>
            <person name="Schmutz J."/>
            <person name="Larimer F."/>
            <person name="Land M."/>
            <person name="Hauser L."/>
            <person name="Kyrpides N."/>
            <person name="Mikhailova N."/>
            <person name="Miller C.D."/>
            <person name="Anderson A.J."/>
            <person name="Sims R.C."/>
            <person name="Richardson P."/>
        </authorList>
    </citation>
    <scope>NUCLEOTIDE SEQUENCE [LARGE SCALE GENOMIC DNA]</scope>
    <source>
        <strain evidence="1">JLS</strain>
    </source>
</reference>
<dbReference type="InterPro" id="IPR036513">
    <property type="entry name" value="STAS_dom_sf"/>
</dbReference>
<dbReference type="EMBL" id="CP000580">
    <property type="protein sequence ID" value="ABN97285.1"/>
    <property type="molecule type" value="Genomic_DNA"/>
</dbReference>
<proteinExistence type="predicted"/>
<name>A0A5Q5CDK5_MYCSJ</name>
<dbReference type="Gene3D" id="3.40.50.10600">
    <property type="entry name" value="SpoIIaa-like domains"/>
    <property type="match status" value="1"/>
</dbReference>
<sequence length="121" mass="13231">MIEVLQDMPAGVAGIRVSGRVTADDFHRFKPTLDGMLDTDEIRFVEVIGPDYEGFGPGGLLADVKQGFSTVKHLRAFKRTAVVTDKEWIAHTLHALAWMIPGEVALFGLDELDAAKHWAAG</sequence>
<evidence type="ECO:0000313" key="1">
    <source>
        <dbReference type="EMBL" id="ABN97285.1"/>
    </source>
</evidence>
<protein>
    <recommendedName>
        <fullName evidence="2">STAS/SEC14 domain-containing protein</fullName>
    </recommendedName>
</protein>
<evidence type="ECO:0008006" key="2">
    <source>
        <dbReference type="Google" id="ProtNLM"/>
    </source>
</evidence>